<dbReference type="AlphaFoldDB" id="A0A834I2B6"/>
<sequence>MNSSEMYDNVEHDYSLIPHSFNDQLWKIDEIYGLKITYAHNPSKFWIVIRINQLDVFHKFLQCYYREYGRFHSISRSNLGWHRYAVVYIYKSYYRALLVTVPMKYEDKRVLAFLIDYGITVEVPPTNVLVLTDELYKVPQFAIRATLSGIGPFQSATWTSEATDTFRSIVKDLLLVGKVKRVDRVRRVVEMELDDYYCKTSCMGLIKNALLAKRCAMPLSGFEKERDLKFREPPFFEIEAGVDQDTECVKNTLKKITSSYPEIPKMCPVSIKHLKII</sequence>
<dbReference type="GO" id="GO:0005737">
    <property type="term" value="C:cytoplasm"/>
    <property type="evidence" value="ECO:0007669"/>
    <property type="project" value="UniProtKB-ARBA"/>
</dbReference>
<dbReference type="Gene3D" id="2.30.30.140">
    <property type="match status" value="1"/>
</dbReference>
<name>A0A834I2B6_RHYFE</name>
<comment type="caution">
    <text evidence="2">The sequence shown here is derived from an EMBL/GenBank/DDBJ whole genome shotgun (WGS) entry which is preliminary data.</text>
</comment>
<evidence type="ECO:0000259" key="1">
    <source>
        <dbReference type="Pfam" id="PF00567"/>
    </source>
</evidence>
<organism evidence="2 3">
    <name type="scientific">Rhynchophorus ferrugineus</name>
    <name type="common">Red palm weevil</name>
    <name type="synonym">Curculio ferrugineus</name>
    <dbReference type="NCBI Taxonomy" id="354439"/>
    <lineage>
        <taxon>Eukaryota</taxon>
        <taxon>Metazoa</taxon>
        <taxon>Ecdysozoa</taxon>
        <taxon>Arthropoda</taxon>
        <taxon>Hexapoda</taxon>
        <taxon>Insecta</taxon>
        <taxon>Pterygota</taxon>
        <taxon>Neoptera</taxon>
        <taxon>Endopterygota</taxon>
        <taxon>Coleoptera</taxon>
        <taxon>Polyphaga</taxon>
        <taxon>Cucujiformia</taxon>
        <taxon>Curculionidae</taxon>
        <taxon>Dryophthorinae</taxon>
        <taxon>Rhynchophorus</taxon>
    </lineage>
</organism>
<evidence type="ECO:0000313" key="3">
    <source>
        <dbReference type="Proteomes" id="UP000625711"/>
    </source>
</evidence>
<dbReference type="Gene3D" id="2.40.50.90">
    <property type="match status" value="1"/>
</dbReference>
<dbReference type="CDD" id="cd20379">
    <property type="entry name" value="Tudor_dTUD-like"/>
    <property type="match status" value="1"/>
</dbReference>
<reference evidence="2" key="1">
    <citation type="submission" date="2020-08" db="EMBL/GenBank/DDBJ databases">
        <title>Genome sequencing and assembly of the red palm weevil Rhynchophorus ferrugineus.</title>
        <authorList>
            <person name="Dias G.B."/>
            <person name="Bergman C.M."/>
            <person name="Manee M."/>
        </authorList>
    </citation>
    <scope>NUCLEOTIDE SEQUENCE</scope>
    <source>
        <strain evidence="2">AA-2017</strain>
        <tissue evidence="2">Whole larva</tissue>
    </source>
</reference>
<evidence type="ECO:0000313" key="2">
    <source>
        <dbReference type="EMBL" id="KAF7272649.1"/>
    </source>
</evidence>
<dbReference type="Proteomes" id="UP000625711">
    <property type="component" value="Unassembled WGS sequence"/>
</dbReference>
<proteinExistence type="predicted"/>
<gene>
    <name evidence="2" type="ORF">GWI33_014588</name>
</gene>
<dbReference type="PANTHER" id="PTHR22948:SF76">
    <property type="entry name" value="FI20010P1-RELATED"/>
    <property type="match status" value="1"/>
</dbReference>
<protein>
    <recommendedName>
        <fullName evidence="1">Tudor domain-containing protein</fullName>
    </recommendedName>
</protein>
<dbReference type="InterPro" id="IPR002999">
    <property type="entry name" value="Tudor"/>
</dbReference>
<dbReference type="Pfam" id="PF00567">
    <property type="entry name" value="TUDOR"/>
    <property type="match status" value="1"/>
</dbReference>
<dbReference type="PANTHER" id="PTHR22948">
    <property type="entry name" value="TUDOR DOMAIN CONTAINING PROTEIN"/>
    <property type="match status" value="1"/>
</dbReference>
<dbReference type="InterPro" id="IPR035437">
    <property type="entry name" value="SNase_OB-fold_sf"/>
</dbReference>
<feature type="domain" description="Tudor" evidence="1">
    <location>
        <begin position="35"/>
        <end position="149"/>
    </location>
</feature>
<dbReference type="InterPro" id="IPR050621">
    <property type="entry name" value="Tudor_domain_containing"/>
</dbReference>
<keyword evidence="3" id="KW-1185">Reference proteome</keyword>
<dbReference type="OrthoDB" id="10034606at2759"/>
<dbReference type="SUPFAM" id="SSF63748">
    <property type="entry name" value="Tudor/PWWP/MBT"/>
    <property type="match status" value="1"/>
</dbReference>
<dbReference type="EMBL" id="JAACXV010013731">
    <property type="protein sequence ID" value="KAF7272649.1"/>
    <property type="molecule type" value="Genomic_DNA"/>
</dbReference>
<accession>A0A834I2B6</accession>